<proteinExistence type="predicted"/>
<sequence length="148" mass="14672">STGAGSGKSVANGAGGDRASEEPACQRLDAGSSSMGSRAPVTVVDGSGQVQACQGKCGRRASAAATASDGEGDADRGKRKRLRTAKGERWQEAINARDARHEACVPSHTRGGSRGGGGQGGGGHGRGRGGGRRRGRGRGRGCGTGNSK</sequence>
<feature type="non-terminal residue" evidence="1">
    <location>
        <position position="1"/>
    </location>
</feature>
<dbReference type="EMBL" id="MU274041">
    <property type="protein sequence ID" value="KAI0027026.1"/>
    <property type="molecule type" value="Genomic_DNA"/>
</dbReference>
<comment type="caution">
    <text evidence="1">The sequence shown here is derived from an EMBL/GenBank/DDBJ whole genome shotgun (WGS) entry which is preliminary data.</text>
</comment>
<evidence type="ECO:0000313" key="2">
    <source>
        <dbReference type="Proteomes" id="UP000814128"/>
    </source>
</evidence>
<protein>
    <submittedName>
        <fullName evidence="1">Uncharacterized protein</fullName>
    </submittedName>
</protein>
<gene>
    <name evidence="1" type="ORF">K488DRAFT_74880</name>
</gene>
<reference evidence="1" key="2">
    <citation type="journal article" date="2022" name="New Phytol.">
        <title>Evolutionary transition to the ectomycorrhizal habit in the genomes of a hyperdiverse lineage of mushroom-forming fungi.</title>
        <authorList>
            <person name="Looney B."/>
            <person name="Miyauchi S."/>
            <person name="Morin E."/>
            <person name="Drula E."/>
            <person name="Courty P.E."/>
            <person name="Kohler A."/>
            <person name="Kuo A."/>
            <person name="LaButti K."/>
            <person name="Pangilinan J."/>
            <person name="Lipzen A."/>
            <person name="Riley R."/>
            <person name="Andreopoulos W."/>
            <person name="He G."/>
            <person name="Johnson J."/>
            <person name="Nolan M."/>
            <person name="Tritt A."/>
            <person name="Barry K.W."/>
            <person name="Grigoriev I.V."/>
            <person name="Nagy L.G."/>
            <person name="Hibbett D."/>
            <person name="Henrissat B."/>
            <person name="Matheny P.B."/>
            <person name="Labbe J."/>
            <person name="Martin F.M."/>
        </authorList>
    </citation>
    <scope>NUCLEOTIDE SEQUENCE</scope>
    <source>
        <strain evidence="1">EC-137</strain>
    </source>
</reference>
<reference evidence="1" key="1">
    <citation type="submission" date="2021-02" db="EMBL/GenBank/DDBJ databases">
        <authorList>
            <consortium name="DOE Joint Genome Institute"/>
            <person name="Ahrendt S."/>
            <person name="Looney B.P."/>
            <person name="Miyauchi S."/>
            <person name="Morin E."/>
            <person name="Drula E."/>
            <person name="Courty P.E."/>
            <person name="Chicoki N."/>
            <person name="Fauchery L."/>
            <person name="Kohler A."/>
            <person name="Kuo A."/>
            <person name="Labutti K."/>
            <person name="Pangilinan J."/>
            <person name="Lipzen A."/>
            <person name="Riley R."/>
            <person name="Andreopoulos W."/>
            <person name="He G."/>
            <person name="Johnson J."/>
            <person name="Barry K.W."/>
            <person name="Grigoriev I.V."/>
            <person name="Nagy L."/>
            <person name="Hibbett D."/>
            <person name="Henrissat B."/>
            <person name="Matheny P.B."/>
            <person name="Labbe J."/>
            <person name="Martin F."/>
        </authorList>
    </citation>
    <scope>NUCLEOTIDE SEQUENCE</scope>
    <source>
        <strain evidence="1">EC-137</strain>
    </source>
</reference>
<keyword evidence="2" id="KW-1185">Reference proteome</keyword>
<evidence type="ECO:0000313" key="1">
    <source>
        <dbReference type="EMBL" id="KAI0027026.1"/>
    </source>
</evidence>
<accession>A0ACB8Q5K6</accession>
<organism evidence="1 2">
    <name type="scientific">Vararia minispora EC-137</name>
    <dbReference type="NCBI Taxonomy" id="1314806"/>
    <lineage>
        <taxon>Eukaryota</taxon>
        <taxon>Fungi</taxon>
        <taxon>Dikarya</taxon>
        <taxon>Basidiomycota</taxon>
        <taxon>Agaricomycotina</taxon>
        <taxon>Agaricomycetes</taxon>
        <taxon>Russulales</taxon>
        <taxon>Lachnocladiaceae</taxon>
        <taxon>Vararia</taxon>
    </lineage>
</organism>
<name>A0ACB8Q5K6_9AGAM</name>
<dbReference type="Proteomes" id="UP000814128">
    <property type="component" value="Unassembled WGS sequence"/>
</dbReference>